<gene>
    <name evidence="2" type="ORF">BaRGS_00033879</name>
</gene>
<evidence type="ECO:0000313" key="2">
    <source>
        <dbReference type="EMBL" id="KAK7474877.1"/>
    </source>
</evidence>
<accession>A0ABD0JIN9</accession>
<dbReference type="EMBL" id="JACVVK020000422">
    <property type="protein sequence ID" value="KAK7474877.1"/>
    <property type="molecule type" value="Genomic_DNA"/>
</dbReference>
<proteinExistence type="predicted"/>
<comment type="caution">
    <text evidence="2">The sequence shown here is derived from an EMBL/GenBank/DDBJ whole genome shotgun (WGS) entry which is preliminary data.</text>
</comment>
<protein>
    <submittedName>
        <fullName evidence="2">Uncharacterized protein</fullName>
    </submittedName>
</protein>
<keyword evidence="3" id="KW-1185">Reference proteome</keyword>
<feature type="compositionally biased region" description="Polar residues" evidence="1">
    <location>
        <begin position="22"/>
        <end position="32"/>
    </location>
</feature>
<reference evidence="2 3" key="1">
    <citation type="journal article" date="2023" name="Sci. Data">
        <title>Genome assembly of the Korean intertidal mud-creeper Batillaria attramentaria.</title>
        <authorList>
            <person name="Patra A.K."/>
            <person name="Ho P.T."/>
            <person name="Jun S."/>
            <person name="Lee S.J."/>
            <person name="Kim Y."/>
            <person name="Won Y.J."/>
        </authorList>
    </citation>
    <scope>NUCLEOTIDE SEQUENCE [LARGE SCALE GENOMIC DNA]</scope>
    <source>
        <strain evidence="2">Wonlab-2016</strain>
    </source>
</reference>
<sequence length="89" mass="10108">MFGCTKKEMPKKSSAQIKECHVTQTSLESQQHQQKRRHKTIAFNSSVRVLTIEIKHTSKKQADLGQYQSYVTSVVSSLMHDSLTGIRSN</sequence>
<name>A0ABD0JIN9_9CAEN</name>
<feature type="region of interest" description="Disordered" evidence="1">
    <location>
        <begin position="1"/>
        <end position="38"/>
    </location>
</feature>
<dbReference type="AlphaFoldDB" id="A0ABD0JIN9"/>
<dbReference type="Proteomes" id="UP001519460">
    <property type="component" value="Unassembled WGS sequence"/>
</dbReference>
<feature type="compositionally biased region" description="Basic and acidic residues" evidence="1">
    <location>
        <begin position="1"/>
        <end position="11"/>
    </location>
</feature>
<organism evidence="2 3">
    <name type="scientific">Batillaria attramentaria</name>
    <dbReference type="NCBI Taxonomy" id="370345"/>
    <lineage>
        <taxon>Eukaryota</taxon>
        <taxon>Metazoa</taxon>
        <taxon>Spiralia</taxon>
        <taxon>Lophotrochozoa</taxon>
        <taxon>Mollusca</taxon>
        <taxon>Gastropoda</taxon>
        <taxon>Caenogastropoda</taxon>
        <taxon>Sorbeoconcha</taxon>
        <taxon>Cerithioidea</taxon>
        <taxon>Batillariidae</taxon>
        <taxon>Batillaria</taxon>
    </lineage>
</organism>
<evidence type="ECO:0000256" key="1">
    <source>
        <dbReference type="SAM" id="MobiDB-lite"/>
    </source>
</evidence>
<evidence type="ECO:0000313" key="3">
    <source>
        <dbReference type="Proteomes" id="UP001519460"/>
    </source>
</evidence>